<dbReference type="EMBL" id="MIPT01000001">
    <property type="protein sequence ID" value="OHT20600.1"/>
    <property type="molecule type" value="Genomic_DNA"/>
</dbReference>
<evidence type="ECO:0008006" key="4">
    <source>
        <dbReference type="Google" id="ProtNLM"/>
    </source>
</evidence>
<dbReference type="AlphaFoldDB" id="A0A1S1HJ93"/>
<reference evidence="2 3" key="1">
    <citation type="submission" date="2016-09" db="EMBL/GenBank/DDBJ databases">
        <title>Metabolic pathway, cell adaptation mechanisms and a novel monoxygenase revealed through proteogenomic-transcription analysis of a Sphingomonas haloaromaticamans strain degrading the fungicide ortho-phenylphenol.</title>
        <authorList>
            <person name="Perruchon C."/>
            <person name="Papadopoulou E.S."/>
            <person name="Rousidou C."/>
            <person name="Vasileiadis S."/>
            <person name="Tanou G."/>
            <person name="Amoutzias G."/>
            <person name="Molassiotis A."/>
            <person name="Karpouzas D.G."/>
        </authorList>
    </citation>
    <scope>NUCLEOTIDE SEQUENCE [LARGE SCALE GENOMIC DNA]</scope>
    <source>
        <strain evidence="2 3">P3</strain>
    </source>
</reference>
<evidence type="ECO:0000313" key="3">
    <source>
        <dbReference type="Proteomes" id="UP000179467"/>
    </source>
</evidence>
<evidence type="ECO:0000256" key="1">
    <source>
        <dbReference type="SAM" id="Phobius"/>
    </source>
</evidence>
<name>A0A1S1HJ93_9SPHN</name>
<proteinExistence type="predicted"/>
<protein>
    <recommendedName>
        <fullName evidence="4">DUF4239 domain-containing protein</fullName>
    </recommendedName>
</protein>
<accession>A0A1S1HJ93</accession>
<dbReference type="Proteomes" id="UP000179467">
    <property type="component" value="Unassembled WGS sequence"/>
</dbReference>
<sequence>MDASSLATWLERIPLWALGPLLLLTLFAAALAGWRLRRRRDSTATVETAAGGDGHEGYIVSAVLGLLALLTGFTFSLAIDRYETRRERVLVEANAIGTTYLRAQLLEEPHRARISRMLVDYTDNRIALAKAHGKDIQPRLGANDRMLADLWTATVAAYPTIRSYDFSSAFLDSMNALIDMDAARKAARYARVPMEVFLVLLIYMLISAGVLGYVLVGRNGRISAAFLLFLFSLSVLLIMDVNRPNAGGINESQEPMIALRQTMRAQPPALFDRFSRPADEAP</sequence>
<keyword evidence="1" id="KW-0472">Membrane</keyword>
<keyword evidence="3" id="KW-1185">Reference proteome</keyword>
<dbReference type="OrthoDB" id="272864at2"/>
<gene>
    <name evidence="2" type="ORF">BHE75_02599</name>
</gene>
<feature type="transmembrane region" description="Helical" evidence="1">
    <location>
        <begin position="196"/>
        <end position="216"/>
    </location>
</feature>
<organism evidence="2 3">
    <name type="scientific">Edaphosphingomonas haloaromaticamans</name>
    <dbReference type="NCBI Taxonomy" id="653954"/>
    <lineage>
        <taxon>Bacteria</taxon>
        <taxon>Pseudomonadati</taxon>
        <taxon>Pseudomonadota</taxon>
        <taxon>Alphaproteobacteria</taxon>
        <taxon>Sphingomonadales</taxon>
        <taxon>Rhizorhabdaceae</taxon>
        <taxon>Edaphosphingomonas</taxon>
    </lineage>
</organism>
<keyword evidence="1" id="KW-0812">Transmembrane</keyword>
<feature type="transmembrane region" description="Helical" evidence="1">
    <location>
        <begin position="222"/>
        <end position="239"/>
    </location>
</feature>
<dbReference type="Pfam" id="PF14023">
    <property type="entry name" value="Bestrophin-like"/>
    <property type="match status" value="1"/>
</dbReference>
<feature type="transmembrane region" description="Helical" evidence="1">
    <location>
        <begin position="15"/>
        <end position="37"/>
    </location>
</feature>
<evidence type="ECO:0000313" key="2">
    <source>
        <dbReference type="EMBL" id="OHT20600.1"/>
    </source>
</evidence>
<keyword evidence="1" id="KW-1133">Transmembrane helix</keyword>
<feature type="transmembrane region" description="Helical" evidence="1">
    <location>
        <begin position="57"/>
        <end position="79"/>
    </location>
</feature>
<dbReference type="RefSeq" id="WP_070934091.1">
    <property type="nucleotide sequence ID" value="NZ_MIPT01000001.1"/>
</dbReference>
<comment type="caution">
    <text evidence="2">The sequence shown here is derived from an EMBL/GenBank/DDBJ whole genome shotgun (WGS) entry which is preliminary data.</text>
</comment>
<dbReference type="InterPro" id="IPR025333">
    <property type="entry name" value="DUF4239"/>
</dbReference>